<reference evidence="2" key="1">
    <citation type="submission" date="2023-07" db="EMBL/GenBank/DDBJ databases">
        <title>Whole Genome Sequencing of Colonoscopy isolates.</title>
        <authorList>
            <person name="Surve S.V."/>
            <person name="Valls R.A."/>
            <person name="Barrak K.E."/>
            <person name="Gardner T.B."/>
            <person name="O'Toole G.A."/>
        </authorList>
    </citation>
    <scope>NUCLEOTIDE SEQUENCE</scope>
    <source>
        <strain evidence="2">GP0003</strain>
    </source>
</reference>
<protein>
    <submittedName>
        <fullName evidence="2">ASCH/PUA domain-containing protein</fullName>
    </submittedName>
</protein>
<gene>
    <name evidence="2" type="ORF">Q4436_01225</name>
</gene>
<evidence type="ECO:0000313" key="3">
    <source>
        <dbReference type="Proteomes" id="UP001169713"/>
    </source>
</evidence>
<dbReference type="AlphaFoldDB" id="A0ABD4ZYW9"/>
<dbReference type="InterPro" id="IPR015947">
    <property type="entry name" value="PUA-like_sf"/>
</dbReference>
<name>A0ABD4ZYW9_9LACO</name>
<proteinExistence type="predicted"/>
<accession>A0ABD4ZYW9</accession>
<dbReference type="EMBL" id="JAUONS010000001">
    <property type="protein sequence ID" value="MDO6360741.1"/>
    <property type="molecule type" value="Genomic_DNA"/>
</dbReference>
<evidence type="ECO:0000313" key="2">
    <source>
        <dbReference type="EMBL" id="MDO6360741.1"/>
    </source>
</evidence>
<feature type="domain" description="DUF3850" evidence="1">
    <location>
        <begin position="3"/>
        <end position="75"/>
    </location>
</feature>
<dbReference type="InterPro" id="IPR039440">
    <property type="entry name" value="DUF3850"/>
</dbReference>
<comment type="caution">
    <text evidence="2">The sequence shown here is derived from an EMBL/GenBank/DDBJ whole genome shotgun (WGS) entry which is preliminary data.</text>
</comment>
<evidence type="ECO:0000259" key="1">
    <source>
        <dbReference type="Pfam" id="PF12961"/>
    </source>
</evidence>
<dbReference type="RefSeq" id="WP_262333904.1">
    <property type="nucleotide sequence ID" value="NZ_JANZQG010000004.1"/>
</dbReference>
<sequence>MTIHELKILPEYYKAQVEGKKNFEIRKNDRDYKVGDGIYLREYDPTNKKYTGRRILVKVTYITDYKQREGYVVLGTTINYSVAWKVWNNNES</sequence>
<dbReference type="Proteomes" id="UP001169713">
    <property type="component" value="Unassembled WGS sequence"/>
</dbReference>
<organism evidence="2 3">
    <name type="scientific">Lactobacillus paragasseri</name>
    <dbReference type="NCBI Taxonomy" id="2107999"/>
    <lineage>
        <taxon>Bacteria</taxon>
        <taxon>Bacillati</taxon>
        <taxon>Bacillota</taxon>
        <taxon>Bacilli</taxon>
        <taxon>Lactobacillales</taxon>
        <taxon>Lactobacillaceae</taxon>
        <taxon>Lactobacillus</taxon>
    </lineage>
</organism>
<dbReference type="Pfam" id="PF12961">
    <property type="entry name" value="DUF3850"/>
    <property type="match status" value="1"/>
</dbReference>
<dbReference type="SUPFAM" id="SSF88697">
    <property type="entry name" value="PUA domain-like"/>
    <property type="match status" value="1"/>
</dbReference>
<dbReference type="Gene3D" id="2.30.130.30">
    <property type="entry name" value="Hypothetical protein"/>
    <property type="match status" value="1"/>
</dbReference>